<accession>A0A497XR28</accession>
<evidence type="ECO:0000313" key="2">
    <source>
        <dbReference type="EMBL" id="RLJ71368.1"/>
    </source>
</evidence>
<organism evidence="2 3">
    <name type="scientific">Hydrogenivirga caldilitoris</name>
    <dbReference type="NCBI Taxonomy" id="246264"/>
    <lineage>
        <taxon>Bacteria</taxon>
        <taxon>Pseudomonadati</taxon>
        <taxon>Aquificota</taxon>
        <taxon>Aquificia</taxon>
        <taxon>Aquificales</taxon>
        <taxon>Aquificaceae</taxon>
        <taxon>Hydrogenivirga</taxon>
    </lineage>
</organism>
<evidence type="ECO:0000313" key="3">
    <source>
        <dbReference type="Proteomes" id="UP000267841"/>
    </source>
</evidence>
<sequence>MGVRELIEVMRAEALNRMKEERKRRREQLKVKLSLLQKENQDKAPGLERKGGLL</sequence>
<proteinExistence type="predicted"/>
<evidence type="ECO:0000256" key="1">
    <source>
        <dbReference type="SAM" id="Coils"/>
    </source>
</evidence>
<comment type="caution">
    <text evidence="2">The sequence shown here is derived from an EMBL/GenBank/DDBJ whole genome shotgun (WGS) entry which is preliminary data.</text>
</comment>
<dbReference type="RefSeq" id="WP_170144776.1">
    <property type="nucleotide sequence ID" value="NZ_RCCJ01000001.1"/>
</dbReference>
<gene>
    <name evidence="2" type="ORF">BCF55_1668</name>
</gene>
<name>A0A497XR28_9AQUI</name>
<dbReference type="Proteomes" id="UP000267841">
    <property type="component" value="Unassembled WGS sequence"/>
</dbReference>
<dbReference type="AlphaFoldDB" id="A0A497XR28"/>
<protein>
    <submittedName>
        <fullName evidence="2">Uncharacterized protein</fullName>
    </submittedName>
</protein>
<feature type="coiled-coil region" evidence="1">
    <location>
        <begin position="12"/>
        <end position="39"/>
    </location>
</feature>
<keyword evidence="3" id="KW-1185">Reference proteome</keyword>
<reference evidence="2 3" key="1">
    <citation type="submission" date="2018-10" db="EMBL/GenBank/DDBJ databases">
        <title>Genomic Encyclopedia of Archaeal and Bacterial Type Strains, Phase II (KMG-II): from individual species to whole genera.</title>
        <authorList>
            <person name="Goeker M."/>
        </authorList>
    </citation>
    <scope>NUCLEOTIDE SEQUENCE [LARGE SCALE GENOMIC DNA]</scope>
    <source>
        <strain evidence="2 3">DSM 16510</strain>
    </source>
</reference>
<dbReference type="EMBL" id="RCCJ01000001">
    <property type="protein sequence ID" value="RLJ71368.1"/>
    <property type="molecule type" value="Genomic_DNA"/>
</dbReference>
<keyword evidence="1" id="KW-0175">Coiled coil</keyword>